<proteinExistence type="predicted"/>
<feature type="transmembrane region" description="Helical" evidence="5">
    <location>
        <begin position="161"/>
        <end position="184"/>
    </location>
</feature>
<dbReference type="GO" id="GO:0035838">
    <property type="term" value="C:growing cell tip"/>
    <property type="evidence" value="ECO:0007669"/>
    <property type="project" value="TreeGrafter"/>
</dbReference>
<name>A0A165CAH2_9BASI</name>
<keyword evidence="4 5" id="KW-0472">Membrane</keyword>
<dbReference type="EMBL" id="KV424169">
    <property type="protein sequence ID" value="KZT50494.1"/>
    <property type="molecule type" value="Genomic_DNA"/>
</dbReference>
<keyword evidence="7" id="KW-1185">Reference proteome</keyword>
<dbReference type="Proteomes" id="UP000076842">
    <property type="component" value="Unassembled WGS sequence"/>
</dbReference>
<dbReference type="AlphaFoldDB" id="A0A165CAH2"/>
<dbReference type="GO" id="GO:0005886">
    <property type="term" value="C:plasma membrane"/>
    <property type="evidence" value="ECO:0007669"/>
    <property type="project" value="InterPro"/>
</dbReference>
<dbReference type="PANTHER" id="PTHR28013:SF3">
    <property type="entry name" value="PROTEIN DCV1-RELATED"/>
    <property type="match status" value="1"/>
</dbReference>
<accession>A0A165CAH2</accession>
<keyword evidence="2 5" id="KW-0812">Transmembrane</keyword>
<evidence type="ECO:0000313" key="7">
    <source>
        <dbReference type="Proteomes" id="UP000076842"/>
    </source>
</evidence>
<evidence type="ECO:0000256" key="4">
    <source>
        <dbReference type="ARBA" id="ARBA00023136"/>
    </source>
</evidence>
<evidence type="ECO:0000313" key="6">
    <source>
        <dbReference type="EMBL" id="KZT50494.1"/>
    </source>
</evidence>
<dbReference type="GO" id="GO:0032153">
    <property type="term" value="C:cell division site"/>
    <property type="evidence" value="ECO:0007669"/>
    <property type="project" value="TreeGrafter"/>
</dbReference>
<evidence type="ECO:0000256" key="2">
    <source>
        <dbReference type="ARBA" id="ARBA00022692"/>
    </source>
</evidence>
<sequence length="193" mass="20687">MASPAWPGLFFCFAAMVLLIFASISVPVWNKVTFLNATWDGAVVDFGAWGYTGSKRMLGYAWTTALPGIQNTKLSQTVFHNLTFVLVLHPIAAALAALAVLFGLCGASYSRIGTIFMSLASSLACLVTLVAFIVDLVMFGIARSEIRSHGGSAEYGIANWFTVAAFVSLLIGFCTGVCGIFGSYRERRYAAKV</sequence>
<feature type="transmembrane region" description="Helical" evidence="5">
    <location>
        <begin position="116"/>
        <end position="141"/>
    </location>
</feature>
<feature type="transmembrane region" description="Helical" evidence="5">
    <location>
        <begin position="82"/>
        <end position="104"/>
    </location>
</feature>
<evidence type="ECO:0000256" key="5">
    <source>
        <dbReference type="SAM" id="Phobius"/>
    </source>
</evidence>
<comment type="subcellular location">
    <subcellularLocation>
        <location evidence="1">Membrane</location>
        <topology evidence="1">Multi-pass membrane protein</topology>
    </subcellularLocation>
</comment>
<keyword evidence="3 5" id="KW-1133">Transmembrane helix</keyword>
<gene>
    <name evidence="6" type="ORF">CALCODRAFT_513262</name>
</gene>
<dbReference type="STRING" id="1353952.A0A165CAH2"/>
<protein>
    <submittedName>
        <fullName evidence="6">Pali-domain-containing protein</fullName>
    </submittedName>
</protein>
<dbReference type="InterPro" id="IPR009571">
    <property type="entry name" value="SUR7/Rim9-like_fungi"/>
</dbReference>
<dbReference type="InParanoid" id="A0A165CAH2"/>
<dbReference type="Pfam" id="PF06687">
    <property type="entry name" value="SUR7"/>
    <property type="match status" value="1"/>
</dbReference>
<organism evidence="6 7">
    <name type="scientific">Calocera cornea HHB12733</name>
    <dbReference type="NCBI Taxonomy" id="1353952"/>
    <lineage>
        <taxon>Eukaryota</taxon>
        <taxon>Fungi</taxon>
        <taxon>Dikarya</taxon>
        <taxon>Basidiomycota</taxon>
        <taxon>Agaricomycotina</taxon>
        <taxon>Dacrymycetes</taxon>
        <taxon>Dacrymycetales</taxon>
        <taxon>Dacrymycetaceae</taxon>
        <taxon>Calocera</taxon>
    </lineage>
</organism>
<dbReference type="InterPro" id="IPR051380">
    <property type="entry name" value="pH-response_reg_palI/RIM9"/>
</dbReference>
<evidence type="ECO:0000256" key="3">
    <source>
        <dbReference type="ARBA" id="ARBA00022989"/>
    </source>
</evidence>
<reference evidence="6 7" key="1">
    <citation type="journal article" date="2016" name="Mol. Biol. Evol.">
        <title>Comparative Genomics of Early-Diverging Mushroom-Forming Fungi Provides Insights into the Origins of Lignocellulose Decay Capabilities.</title>
        <authorList>
            <person name="Nagy L.G."/>
            <person name="Riley R."/>
            <person name="Tritt A."/>
            <person name="Adam C."/>
            <person name="Daum C."/>
            <person name="Floudas D."/>
            <person name="Sun H."/>
            <person name="Yadav J.S."/>
            <person name="Pangilinan J."/>
            <person name="Larsson K.H."/>
            <person name="Matsuura K."/>
            <person name="Barry K."/>
            <person name="Labutti K."/>
            <person name="Kuo R."/>
            <person name="Ohm R.A."/>
            <person name="Bhattacharya S.S."/>
            <person name="Shirouzu T."/>
            <person name="Yoshinaga Y."/>
            <person name="Martin F.M."/>
            <person name="Grigoriev I.V."/>
            <person name="Hibbett D.S."/>
        </authorList>
    </citation>
    <scope>NUCLEOTIDE SEQUENCE [LARGE SCALE GENOMIC DNA]</scope>
    <source>
        <strain evidence="6 7">HHB12733</strain>
    </source>
</reference>
<evidence type="ECO:0000256" key="1">
    <source>
        <dbReference type="ARBA" id="ARBA00004141"/>
    </source>
</evidence>
<dbReference type="OrthoDB" id="2354757at2759"/>
<dbReference type="PANTHER" id="PTHR28013">
    <property type="entry name" value="PROTEIN DCV1-RELATED"/>
    <property type="match status" value="1"/>
</dbReference>
<feature type="transmembrane region" description="Helical" evidence="5">
    <location>
        <begin position="7"/>
        <end position="29"/>
    </location>
</feature>